<evidence type="ECO:0000313" key="2">
    <source>
        <dbReference type="Proteomes" id="UP001519344"/>
    </source>
</evidence>
<reference evidence="1 2" key="1">
    <citation type="submission" date="2021-03" db="EMBL/GenBank/DDBJ databases">
        <title>Genomic Encyclopedia of Type Strains, Phase IV (KMG-IV): sequencing the most valuable type-strain genomes for metagenomic binning, comparative biology and taxonomic classification.</title>
        <authorList>
            <person name="Goeker M."/>
        </authorList>
    </citation>
    <scope>NUCLEOTIDE SEQUENCE [LARGE SCALE GENOMIC DNA]</scope>
    <source>
        <strain evidence="1 2">DSM 24950</strain>
    </source>
</reference>
<evidence type="ECO:0000313" key="1">
    <source>
        <dbReference type="EMBL" id="MBP1967401.1"/>
    </source>
</evidence>
<organism evidence="1 2">
    <name type="scientific">Paenibacillus aceris</name>
    <dbReference type="NCBI Taxonomy" id="869555"/>
    <lineage>
        <taxon>Bacteria</taxon>
        <taxon>Bacillati</taxon>
        <taxon>Bacillota</taxon>
        <taxon>Bacilli</taxon>
        <taxon>Bacillales</taxon>
        <taxon>Paenibacillaceae</taxon>
        <taxon>Paenibacillus</taxon>
    </lineage>
</organism>
<name>A0ABS4IAL1_9BACL</name>
<accession>A0ABS4IAL1</accession>
<gene>
    <name evidence="1" type="ORF">J2Z65_006672</name>
</gene>
<dbReference type="Proteomes" id="UP001519344">
    <property type="component" value="Unassembled WGS sequence"/>
</dbReference>
<proteinExistence type="predicted"/>
<comment type="caution">
    <text evidence="1">The sequence shown here is derived from an EMBL/GenBank/DDBJ whole genome shotgun (WGS) entry which is preliminary data.</text>
</comment>
<sequence>MIVSSKNYNWDSLRRSYPTSWGSPFLAGGEKSKSDFSSGCHQPRSCASLEVRKSLTSTLCEACNDVFHRYSYIIVADTRCNDVSHRYSCEKVSLPRCARPATMFRIVTAAKNPHLLSVRGLQRCFASLQLRKPRTSTLCEACNDVSHRYSCEKPAPPRCSRPATMFPIVTAAKKSHLHAVRVPARNDVSHRYSCEKPSPPHCSRPVTMFPIVTAANSHHLPTVCAFLQCFTQTHSPSTHPTASKCDFC</sequence>
<dbReference type="EMBL" id="JAGGKV010000033">
    <property type="protein sequence ID" value="MBP1967401.1"/>
    <property type="molecule type" value="Genomic_DNA"/>
</dbReference>
<keyword evidence="2" id="KW-1185">Reference proteome</keyword>
<protein>
    <submittedName>
        <fullName evidence="1">Uncharacterized protein</fullName>
    </submittedName>
</protein>